<accession>A0A2H0CFK8</accession>
<dbReference type="InterPro" id="IPR000415">
    <property type="entry name" value="Nitroreductase-like"/>
</dbReference>
<evidence type="ECO:0000256" key="2">
    <source>
        <dbReference type="ARBA" id="ARBA00023002"/>
    </source>
</evidence>
<dbReference type="Pfam" id="PF14512">
    <property type="entry name" value="TM1586_NiRdase"/>
    <property type="match status" value="1"/>
</dbReference>
<gene>
    <name evidence="5" type="ORF">COW91_03430</name>
</gene>
<feature type="domain" description="Nitroreductase" evidence="3">
    <location>
        <begin position="7"/>
        <end position="72"/>
    </location>
</feature>
<dbReference type="Gene3D" id="3.40.109.10">
    <property type="entry name" value="NADH Oxidase"/>
    <property type="match status" value="1"/>
</dbReference>
<dbReference type="InterPro" id="IPR029479">
    <property type="entry name" value="Nitroreductase"/>
</dbReference>
<comment type="caution">
    <text evidence="5">The sequence shown here is derived from an EMBL/GenBank/DDBJ whole genome shotgun (WGS) entry which is preliminary data.</text>
</comment>
<evidence type="ECO:0000313" key="5">
    <source>
        <dbReference type="EMBL" id="PIP68696.1"/>
    </source>
</evidence>
<evidence type="ECO:0000256" key="1">
    <source>
        <dbReference type="ARBA" id="ARBA00007118"/>
    </source>
</evidence>
<dbReference type="EMBL" id="PCTI01000058">
    <property type="protein sequence ID" value="PIP68696.1"/>
    <property type="molecule type" value="Genomic_DNA"/>
</dbReference>
<dbReference type="PANTHER" id="PTHR43673">
    <property type="entry name" value="NAD(P)H NITROREDUCTASE YDGI-RELATED"/>
    <property type="match status" value="1"/>
</dbReference>
<evidence type="ECO:0000313" key="6">
    <source>
        <dbReference type="Proteomes" id="UP000229176"/>
    </source>
</evidence>
<feature type="domain" description="Putative nitroreductase TM1586" evidence="4">
    <location>
        <begin position="104"/>
        <end position="161"/>
    </location>
</feature>
<comment type="similarity">
    <text evidence="1">Belongs to the nitroreductase family.</text>
</comment>
<organism evidence="5 6">
    <name type="scientific">Candidatus Nomurabacteria bacterium CG22_combo_CG10-13_8_21_14_all_32_8</name>
    <dbReference type="NCBI Taxonomy" id="1974732"/>
    <lineage>
        <taxon>Bacteria</taxon>
        <taxon>Candidatus Nomuraibacteriota</taxon>
    </lineage>
</organism>
<proteinExistence type="inferred from homology"/>
<dbReference type="PANTHER" id="PTHR43673:SF10">
    <property type="entry name" value="NADH DEHYDROGENASE_NAD(P)H NITROREDUCTASE XCC3605-RELATED"/>
    <property type="match status" value="1"/>
</dbReference>
<sequence>MHVKEAIQKRRSIRKYKDKEIEPEKIELLKEALIWAPSAANLQARKFFFVSGKTKKELEKAFQQDWIKKVPIIIVCCGDWKTVNEKFWDGANKIYNHLDVAASIENLMLQAVELELGTCWIGKVNKELAKEILKLPENLNVICSVAVGYPAEKGEKKERKNIFEERK</sequence>
<dbReference type="Proteomes" id="UP000229176">
    <property type="component" value="Unassembled WGS sequence"/>
</dbReference>
<name>A0A2H0CFK8_9BACT</name>
<protein>
    <submittedName>
        <fullName evidence="5">Nitroreductase</fullName>
    </submittedName>
</protein>
<dbReference type="InterPro" id="IPR029478">
    <property type="entry name" value="TM1586_NiRdase"/>
</dbReference>
<evidence type="ECO:0000259" key="3">
    <source>
        <dbReference type="Pfam" id="PF00881"/>
    </source>
</evidence>
<dbReference type="Pfam" id="PF00881">
    <property type="entry name" value="Nitroreductase"/>
    <property type="match status" value="1"/>
</dbReference>
<dbReference type="SUPFAM" id="SSF55469">
    <property type="entry name" value="FMN-dependent nitroreductase-like"/>
    <property type="match status" value="1"/>
</dbReference>
<dbReference type="AlphaFoldDB" id="A0A2H0CFK8"/>
<reference evidence="5 6" key="1">
    <citation type="submission" date="2017-09" db="EMBL/GenBank/DDBJ databases">
        <title>Depth-based differentiation of microbial function through sediment-hosted aquifers and enrichment of novel symbionts in the deep terrestrial subsurface.</title>
        <authorList>
            <person name="Probst A.J."/>
            <person name="Ladd B."/>
            <person name="Jarett J.K."/>
            <person name="Geller-Mcgrath D.E."/>
            <person name="Sieber C.M."/>
            <person name="Emerson J.B."/>
            <person name="Anantharaman K."/>
            <person name="Thomas B.C."/>
            <person name="Malmstrom R."/>
            <person name="Stieglmeier M."/>
            <person name="Klingl A."/>
            <person name="Woyke T."/>
            <person name="Ryan C.M."/>
            <person name="Banfield J.F."/>
        </authorList>
    </citation>
    <scope>NUCLEOTIDE SEQUENCE [LARGE SCALE GENOMIC DNA]</scope>
    <source>
        <strain evidence="5">CG22_combo_CG10-13_8_21_14_all_32_8</strain>
    </source>
</reference>
<keyword evidence="2" id="KW-0560">Oxidoreductase</keyword>
<evidence type="ECO:0000259" key="4">
    <source>
        <dbReference type="Pfam" id="PF14512"/>
    </source>
</evidence>
<dbReference type="GO" id="GO:0016491">
    <property type="term" value="F:oxidoreductase activity"/>
    <property type="evidence" value="ECO:0007669"/>
    <property type="project" value="UniProtKB-KW"/>
</dbReference>